<feature type="non-terminal residue" evidence="2">
    <location>
        <position position="83"/>
    </location>
</feature>
<dbReference type="AlphaFoldDB" id="A0A392U2C2"/>
<feature type="non-terminal residue" evidence="2">
    <location>
        <position position="1"/>
    </location>
</feature>
<reference evidence="2 3" key="1">
    <citation type="journal article" date="2018" name="Front. Plant Sci.">
        <title>Red Clover (Trifolium pratense) and Zigzag Clover (T. medium) - A Picture of Genomic Similarities and Differences.</title>
        <authorList>
            <person name="Dluhosova J."/>
            <person name="Istvanek J."/>
            <person name="Nedelnik J."/>
            <person name="Repkova J."/>
        </authorList>
    </citation>
    <scope>NUCLEOTIDE SEQUENCE [LARGE SCALE GENOMIC DNA]</scope>
    <source>
        <strain evidence="3">cv. 10/8</strain>
        <tissue evidence="2">Leaf</tissue>
    </source>
</reference>
<evidence type="ECO:0000313" key="3">
    <source>
        <dbReference type="Proteomes" id="UP000265520"/>
    </source>
</evidence>
<protein>
    <submittedName>
        <fullName evidence="2">Uncharacterized protein</fullName>
    </submittedName>
</protein>
<proteinExistence type="predicted"/>
<dbReference type="Proteomes" id="UP000265520">
    <property type="component" value="Unassembled WGS sequence"/>
</dbReference>
<evidence type="ECO:0000256" key="1">
    <source>
        <dbReference type="SAM" id="MobiDB-lite"/>
    </source>
</evidence>
<feature type="region of interest" description="Disordered" evidence="1">
    <location>
        <begin position="1"/>
        <end position="51"/>
    </location>
</feature>
<keyword evidence="3" id="KW-1185">Reference proteome</keyword>
<accession>A0A392U2C2</accession>
<feature type="compositionally biased region" description="Acidic residues" evidence="1">
    <location>
        <begin position="1"/>
        <end position="42"/>
    </location>
</feature>
<evidence type="ECO:0000313" key="2">
    <source>
        <dbReference type="EMBL" id="MCI66620.1"/>
    </source>
</evidence>
<organism evidence="2 3">
    <name type="scientific">Trifolium medium</name>
    <dbReference type="NCBI Taxonomy" id="97028"/>
    <lineage>
        <taxon>Eukaryota</taxon>
        <taxon>Viridiplantae</taxon>
        <taxon>Streptophyta</taxon>
        <taxon>Embryophyta</taxon>
        <taxon>Tracheophyta</taxon>
        <taxon>Spermatophyta</taxon>
        <taxon>Magnoliopsida</taxon>
        <taxon>eudicotyledons</taxon>
        <taxon>Gunneridae</taxon>
        <taxon>Pentapetalae</taxon>
        <taxon>rosids</taxon>
        <taxon>fabids</taxon>
        <taxon>Fabales</taxon>
        <taxon>Fabaceae</taxon>
        <taxon>Papilionoideae</taxon>
        <taxon>50 kb inversion clade</taxon>
        <taxon>NPAAA clade</taxon>
        <taxon>Hologalegina</taxon>
        <taxon>IRL clade</taxon>
        <taxon>Trifolieae</taxon>
        <taxon>Trifolium</taxon>
    </lineage>
</organism>
<name>A0A392U2C2_9FABA</name>
<dbReference type="EMBL" id="LXQA010698981">
    <property type="protein sequence ID" value="MCI66620.1"/>
    <property type="molecule type" value="Genomic_DNA"/>
</dbReference>
<sequence>VNLDPTEEPHEDEVSDESEDEQSFYDSEDSVDDDEDNDEDEMTPTREAYVPPSFMASADLAYDDQYAEFGHIPTLPVDGDLKK</sequence>
<comment type="caution">
    <text evidence="2">The sequence shown here is derived from an EMBL/GenBank/DDBJ whole genome shotgun (WGS) entry which is preliminary data.</text>
</comment>